<accession>A0A914UUG9</accession>
<evidence type="ECO:0000313" key="2">
    <source>
        <dbReference type="Proteomes" id="UP000887566"/>
    </source>
</evidence>
<feature type="compositionally biased region" description="Polar residues" evidence="1">
    <location>
        <begin position="1"/>
        <end position="14"/>
    </location>
</feature>
<proteinExistence type="predicted"/>
<feature type="region of interest" description="Disordered" evidence="1">
    <location>
        <begin position="1"/>
        <end position="39"/>
    </location>
</feature>
<organism evidence="2 3">
    <name type="scientific">Plectus sambesii</name>
    <dbReference type="NCBI Taxonomy" id="2011161"/>
    <lineage>
        <taxon>Eukaryota</taxon>
        <taxon>Metazoa</taxon>
        <taxon>Ecdysozoa</taxon>
        <taxon>Nematoda</taxon>
        <taxon>Chromadorea</taxon>
        <taxon>Plectida</taxon>
        <taxon>Plectina</taxon>
        <taxon>Plectoidea</taxon>
        <taxon>Plectidae</taxon>
        <taxon>Plectus</taxon>
    </lineage>
</organism>
<dbReference type="AlphaFoldDB" id="A0A914UUG9"/>
<keyword evidence="2" id="KW-1185">Reference proteome</keyword>
<protein>
    <submittedName>
        <fullName evidence="3">Uncharacterized protein</fullName>
    </submittedName>
</protein>
<sequence length="159" mass="17531">MNNPLASECSQQLLPVSDRMHSDQEGEQASVGDRNRPLRLSPNTVFRMETLRKASSLDTGLVLQVPEITTENEGYGEAETSLLTAGFNMNSSTMTGGVDRKYAQHQPLSRQISPSLSCLPYPTPVDVHLGVDHGDFPPFHSWVAHIYFTLLVTSSNVRC</sequence>
<reference evidence="3" key="1">
    <citation type="submission" date="2022-11" db="UniProtKB">
        <authorList>
            <consortium name="WormBaseParasite"/>
        </authorList>
    </citation>
    <scope>IDENTIFICATION</scope>
</reference>
<dbReference type="WBParaSite" id="PSAMB.scaffold1222size34137.g11802.t1">
    <property type="protein sequence ID" value="PSAMB.scaffold1222size34137.g11802.t1"/>
    <property type="gene ID" value="PSAMB.scaffold1222size34137.g11802"/>
</dbReference>
<evidence type="ECO:0000256" key="1">
    <source>
        <dbReference type="SAM" id="MobiDB-lite"/>
    </source>
</evidence>
<dbReference type="Proteomes" id="UP000887566">
    <property type="component" value="Unplaced"/>
</dbReference>
<name>A0A914UUG9_9BILA</name>
<evidence type="ECO:0000313" key="3">
    <source>
        <dbReference type="WBParaSite" id="PSAMB.scaffold1222size34137.g11802.t1"/>
    </source>
</evidence>